<dbReference type="OrthoDB" id="437190at2759"/>
<reference evidence="1" key="1">
    <citation type="submission" date="2021-02" db="EMBL/GenBank/DDBJ databases">
        <authorList>
            <person name="Dougan E. K."/>
            <person name="Rhodes N."/>
            <person name="Thang M."/>
            <person name="Chan C."/>
        </authorList>
    </citation>
    <scope>NUCLEOTIDE SEQUENCE</scope>
</reference>
<comment type="caution">
    <text evidence="1">The sequence shown here is derived from an EMBL/GenBank/DDBJ whole genome shotgun (WGS) entry which is preliminary data.</text>
</comment>
<dbReference type="EMBL" id="CAJNDS010000513">
    <property type="protein sequence ID" value="CAE7213863.1"/>
    <property type="molecule type" value="Genomic_DNA"/>
</dbReference>
<accession>A0A812JR27</accession>
<dbReference type="Proteomes" id="UP000604046">
    <property type="component" value="Unassembled WGS sequence"/>
</dbReference>
<proteinExistence type="predicted"/>
<gene>
    <name evidence="1" type="ORF">SNAT2548_LOCUS7381</name>
</gene>
<evidence type="ECO:0000313" key="1">
    <source>
        <dbReference type="EMBL" id="CAE7213863.1"/>
    </source>
</evidence>
<organism evidence="1 2">
    <name type="scientific">Symbiodinium natans</name>
    <dbReference type="NCBI Taxonomy" id="878477"/>
    <lineage>
        <taxon>Eukaryota</taxon>
        <taxon>Sar</taxon>
        <taxon>Alveolata</taxon>
        <taxon>Dinophyceae</taxon>
        <taxon>Suessiales</taxon>
        <taxon>Symbiodiniaceae</taxon>
        <taxon>Symbiodinium</taxon>
    </lineage>
</organism>
<evidence type="ECO:0000313" key="2">
    <source>
        <dbReference type="Proteomes" id="UP000604046"/>
    </source>
</evidence>
<keyword evidence="2" id="KW-1185">Reference proteome</keyword>
<dbReference type="AlphaFoldDB" id="A0A812JR27"/>
<protein>
    <submittedName>
        <fullName evidence="1">Uncharacterized protein</fullName>
    </submittedName>
</protein>
<sequence>MSFFWECNDEDLLLLGLLGRRGVLRQLPEDVFQRVASFLAPLPNHPAHAGWLCWRRVSAWYTRNGCMDVVHLVISDRCLLKIWLSDPEAFETAKQMNTMLPLQTTSAQSQLESPIVAHVSFRLQPGCDLESVLHGDISILARSSSASVRISGSARIYPWEIRPRDLEQERCAKLCAT</sequence>
<name>A0A812JR27_9DINO</name>